<dbReference type="CDD" id="cd02440">
    <property type="entry name" value="AdoMet_MTases"/>
    <property type="match status" value="1"/>
</dbReference>
<dbReference type="InterPro" id="IPR004033">
    <property type="entry name" value="UbiE/COQ5_MeTrFase"/>
</dbReference>
<comment type="caution">
    <text evidence="5">The sequence shown here is derived from an EMBL/GenBank/DDBJ whole genome shotgun (WGS) entry which is preliminary data.</text>
</comment>
<accession>A0ABX0QHE9</accession>
<evidence type="ECO:0000256" key="4">
    <source>
        <dbReference type="ARBA" id="ARBA00022691"/>
    </source>
</evidence>
<dbReference type="PROSITE" id="PS01184">
    <property type="entry name" value="UBIE_2"/>
    <property type="match status" value="1"/>
</dbReference>
<keyword evidence="3" id="KW-0808">Transferase</keyword>
<evidence type="ECO:0000313" key="6">
    <source>
        <dbReference type="Proteomes" id="UP000606008"/>
    </source>
</evidence>
<dbReference type="SUPFAM" id="SSF53335">
    <property type="entry name" value="S-adenosyl-L-methionine-dependent methyltransferases"/>
    <property type="match status" value="1"/>
</dbReference>
<gene>
    <name evidence="5" type="ORF">F7231_16750</name>
</gene>
<keyword evidence="2 5" id="KW-0489">Methyltransferase</keyword>
<dbReference type="Pfam" id="PF01209">
    <property type="entry name" value="Ubie_methyltran"/>
    <property type="match status" value="1"/>
</dbReference>
<evidence type="ECO:0000256" key="1">
    <source>
        <dbReference type="ARBA" id="ARBA00022428"/>
    </source>
</evidence>
<dbReference type="RefSeq" id="WP_166692781.1">
    <property type="nucleotide sequence ID" value="NZ_WAEL01000006.1"/>
</dbReference>
<dbReference type="EMBL" id="WAEL01000006">
    <property type="protein sequence ID" value="NID11825.1"/>
    <property type="molecule type" value="Genomic_DNA"/>
</dbReference>
<dbReference type="GO" id="GO:0008168">
    <property type="term" value="F:methyltransferase activity"/>
    <property type="evidence" value="ECO:0007669"/>
    <property type="project" value="UniProtKB-KW"/>
</dbReference>
<protein>
    <submittedName>
        <fullName evidence="5">Methyltransferase domain-containing protein</fullName>
    </submittedName>
</protein>
<dbReference type="Gene3D" id="3.40.50.150">
    <property type="entry name" value="Vaccinia Virus protein VP39"/>
    <property type="match status" value="1"/>
</dbReference>
<keyword evidence="1" id="KW-0474">Menaquinone biosynthesis</keyword>
<evidence type="ECO:0000256" key="3">
    <source>
        <dbReference type="ARBA" id="ARBA00022679"/>
    </source>
</evidence>
<name>A0ABX0QHE9_9BACT</name>
<dbReference type="InterPro" id="IPR023576">
    <property type="entry name" value="UbiE/COQ5_MeTrFase_CS"/>
</dbReference>
<keyword evidence="4" id="KW-0949">S-adenosyl-L-methionine</keyword>
<proteinExistence type="predicted"/>
<dbReference type="Proteomes" id="UP000606008">
    <property type="component" value="Unassembled WGS sequence"/>
</dbReference>
<evidence type="ECO:0000256" key="2">
    <source>
        <dbReference type="ARBA" id="ARBA00022603"/>
    </source>
</evidence>
<dbReference type="GO" id="GO:0032259">
    <property type="term" value="P:methylation"/>
    <property type="evidence" value="ECO:0007669"/>
    <property type="project" value="UniProtKB-KW"/>
</dbReference>
<keyword evidence="6" id="KW-1185">Reference proteome</keyword>
<reference evidence="5" key="1">
    <citation type="submission" date="2024-05" db="EMBL/GenBank/DDBJ databases">
        <authorList>
            <person name="Jung D.-H."/>
        </authorList>
    </citation>
    <scope>NUCLEOTIDE SEQUENCE</scope>
    <source>
        <strain evidence="5">JA-25</strain>
    </source>
</reference>
<organism evidence="5 6">
    <name type="scientific">Fibrivirga algicola</name>
    <dbReference type="NCBI Taxonomy" id="2950420"/>
    <lineage>
        <taxon>Bacteria</taxon>
        <taxon>Pseudomonadati</taxon>
        <taxon>Bacteroidota</taxon>
        <taxon>Cytophagia</taxon>
        <taxon>Cytophagales</taxon>
        <taxon>Spirosomataceae</taxon>
        <taxon>Fibrivirga</taxon>
    </lineage>
</organism>
<dbReference type="InterPro" id="IPR029063">
    <property type="entry name" value="SAM-dependent_MTases_sf"/>
</dbReference>
<sequence>MPFLHQKSPSAIYEAAFVQKLFASMSASYERMNTITSFGFSNRWRRQCVRELGLKPGQVVVDLMAGMGETWDYICERIGTEGTIVSVDFCEQMLQYADRKRKRTSFALYNTKLIQQDVLAGTLPVQSADHIVIAVGLKTLNEDQISLLAREVRRVLKPGGQFSCIEVSVPEPVVPRTLYFSTFNTLSLCLVLCFWAIQKHTACSVRIRFNLKIANGQRNCSLTKDYNAG</sequence>
<evidence type="ECO:0000313" key="5">
    <source>
        <dbReference type="EMBL" id="NID11825.1"/>
    </source>
</evidence>
<dbReference type="PROSITE" id="PS51608">
    <property type="entry name" value="SAM_MT_UBIE"/>
    <property type="match status" value="1"/>
</dbReference>